<dbReference type="Gene3D" id="6.20.90.20">
    <property type="entry name" value="Benzylsuccinate synthase gamma subunit"/>
    <property type="match status" value="1"/>
</dbReference>
<name>I7FTF4_9PROT</name>
<sequence>MTSCNNCEFFNPVPKDADDYEAGKGDCVTEKADEKGRYWLSRPVFEGSASCKSYSKR</sequence>
<dbReference type="InterPro" id="IPR013161">
    <property type="entry name" value="BssC"/>
</dbReference>
<protein>
    <submittedName>
        <fullName evidence="1">Putative benzylsuccinate synthase gamma subunit</fullName>
    </submittedName>
</protein>
<evidence type="ECO:0000313" key="1">
    <source>
        <dbReference type="EMBL" id="BAD42365.1"/>
    </source>
</evidence>
<organism evidence="1">
    <name type="scientific">Magnetospirillum sp. TS-6</name>
    <dbReference type="NCBI Taxonomy" id="267349"/>
    <lineage>
        <taxon>Bacteria</taxon>
        <taxon>Pseudomonadati</taxon>
        <taxon>Pseudomonadota</taxon>
        <taxon>Alphaproteobacteria</taxon>
        <taxon>Rhodospirillales</taxon>
        <taxon>Rhodospirillaceae</taxon>
        <taxon>Magnetospirillum</taxon>
    </lineage>
</organism>
<proteinExistence type="predicted"/>
<dbReference type="EMBL" id="AB167725">
    <property type="protein sequence ID" value="BAD42365.1"/>
    <property type="molecule type" value="Genomic_DNA"/>
</dbReference>
<accession>I7FTF4</accession>
<dbReference type="Pfam" id="PF08201">
    <property type="entry name" value="BssC_TutF"/>
    <property type="match status" value="1"/>
</dbReference>
<dbReference type="InterPro" id="IPR038640">
    <property type="entry name" value="BssC_sf"/>
</dbReference>
<gene>
    <name evidence="1" type="primary">bssC</name>
</gene>
<dbReference type="AlphaFoldDB" id="I7FTF4"/>
<reference evidence="1" key="1">
    <citation type="journal article" date="2005" name="Biosci. Biotechnol. Biochem.">
        <title>Anaerobic degradation of aromatic compounds by magnetospirillum strains: isolation and degradation genes.</title>
        <authorList>
            <person name="Shinoda Y."/>
            <person name="Akagi J."/>
            <person name="Uchihashi Y."/>
            <person name="Hiraishi A."/>
            <person name="Yukawa H."/>
            <person name="Yurimoto H."/>
            <person name="Sakai Y."/>
            <person name="Kato N."/>
        </authorList>
    </citation>
    <scope>NUCLEOTIDE SEQUENCE</scope>
    <source>
        <strain evidence="1">TS-6</strain>
    </source>
</reference>